<proteinExistence type="predicted"/>
<dbReference type="Proteomes" id="UP000008323">
    <property type="component" value="Chromosome"/>
</dbReference>
<keyword evidence="1" id="KW-0812">Transmembrane</keyword>
<organism evidence="2 3">
    <name type="scientific">Phytoplasma australiense</name>
    <dbReference type="NCBI Taxonomy" id="59748"/>
    <lineage>
        <taxon>Bacteria</taxon>
        <taxon>Bacillati</taxon>
        <taxon>Mycoplasmatota</taxon>
        <taxon>Mollicutes</taxon>
        <taxon>Acholeplasmatales</taxon>
        <taxon>Acholeplasmataceae</taxon>
        <taxon>Candidatus Phytoplasma</taxon>
        <taxon>16SrXII (Stolbur group)</taxon>
    </lineage>
</organism>
<accession>B1V8X5</accession>
<dbReference type="AlphaFoldDB" id="B1V8X5"/>
<keyword evidence="1" id="KW-1133">Transmembrane helix</keyword>
<keyword evidence="1" id="KW-0472">Membrane</keyword>
<gene>
    <name evidence="2" type="ordered locus">PA0027</name>
</gene>
<dbReference type="STRING" id="59748.PA0027"/>
<protein>
    <submittedName>
        <fullName evidence="2">Uncharacterized protein</fullName>
    </submittedName>
</protein>
<dbReference type="EMBL" id="AM422018">
    <property type="protein sequence ID" value="CAM11362.1"/>
    <property type="molecule type" value="Genomic_DNA"/>
</dbReference>
<feature type="transmembrane region" description="Helical" evidence="1">
    <location>
        <begin position="6"/>
        <end position="30"/>
    </location>
</feature>
<sequence>MCKKKLFFYILVLTTIIFYILTNNFNYVIIKVINKQFGFSKNHIFLEKNVVLKWCHFCGAYQYL</sequence>
<name>B1V8X5_PHYAS</name>
<evidence type="ECO:0000256" key="1">
    <source>
        <dbReference type="SAM" id="Phobius"/>
    </source>
</evidence>
<reference evidence="2 3" key="1">
    <citation type="journal article" date="2008" name="J. Bacteriol.">
        <title>Comparative genome analysis of 'Candidatus Phytoplasma australiense' (subgroup tuf-Australia I; rp-A) and 'Ca. Phytoplasma asteris' strains OY-M and AY-WB.</title>
        <authorList>
            <person name="Tran-Nguyen L.T."/>
            <person name="Kube M."/>
            <person name="Schneider B."/>
            <person name="Reinhardt R."/>
            <person name="Gibb K.S."/>
        </authorList>
    </citation>
    <scope>NUCLEOTIDE SEQUENCE [LARGE SCALE GENOMIC DNA]</scope>
</reference>
<dbReference type="KEGG" id="pal:PA0027"/>
<evidence type="ECO:0000313" key="2">
    <source>
        <dbReference type="EMBL" id="CAM11362.1"/>
    </source>
</evidence>
<evidence type="ECO:0000313" key="3">
    <source>
        <dbReference type="Proteomes" id="UP000008323"/>
    </source>
</evidence>